<feature type="region of interest" description="Disordered" evidence="1">
    <location>
        <begin position="263"/>
        <end position="312"/>
    </location>
</feature>
<keyword evidence="2" id="KW-1133">Transmembrane helix</keyword>
<accession>A0A6C0LVH2</accession>
<feature type="compositionally biased region" description="Polar residues" evidence="1">
    <location>
        <begin position="264"/>
        <end position="289"/>
    </location>
</feature>
<feature type="compositionally biased region" description="Basic and acidic residues" evidence="1">
    <location>
        <begin position="290"/>
        <end position="312"/>
    </location>
</feature>
<protein>
    <submittedName>
        <fullName evidence="3">Uncharacterized protein</fullName>
    </submittedName>
</protein>
<sequence length="326" mass="36145">MDTNTTSYSNSAPEKKRFNAKTAVTALKWIVIIAVIVSFGQVIAALFSSTSDLVDQMVDALGVGVKLLKGITSGCNKQTNCENISTEKACKDNDDCKWDDECLIYDPDKKANDGGFFSVSCGLMWFTLGGILLPLLTFLARRLFSKSGTPEAETIDTLARLSSKSADQIKKDMITDFDNTTREEKKLEDNVEKADTPEAKKAANDAMIDFYEKRYGEEAVEKMLKEEGAVKVDADGRLDLKDANFKEFKSVMKDAKFDMHKNTTEQLQSAESKVTTIQQDQKTSMIENANKSKEVARDKAKSPDVKDAVDKAFDKKVTEPIDSFVP</sequence>
<name>A0A6C0LVH2_9ZZZZ</name>
<evidence type="ECO:0000313" key="3">
    <source>
        <dbReference type="EMBL" id="QHU34025.1"/>
    </source>
</evidence>
<organism evidence="3">
    <name type="scientific">viral metagenome</name>
    <dbReference type="NCBI Taxonomy" id="1070528"/>
    <lineage>
        <taxon>unclassified sequences</taxon>
        <taxon>metagenomes</taxon>
        <taxon>organismal metagenomes</taxon>
    </lineage>
</organism>
<proteinExistence type="predicted"/>
<keyword evidence="2" id="KW-0472">Membrane</keyword>
<dbReference type="AlphaFoldDB" id="A0A6C0LVH2"/>
<reference evidence="3" key="1">
    <citation type="journal article" date="2020" name="Nature">
        <title>Giant virus diversity and host interactions through global metagenomics.</title>
        <authorList>
            <person name="Schulz F."/>
            <person name="Roux S."/>
            <person name="Paez-Espino D."/>
            <person name="Jungbluth S."/>
            <person name="Walsh D.A."/>
            <person name="Denef V.J."/>
            <person name="McMahon K.D."/>
            <person name="Konstantinidis K.T."/>
            <person name="Eloe-Fadrosh E.A."/>
            <person name="Kyrpides N.C."/>
            <person name="Woyke T."/>
        </authorList>
    </citation>
    <scope>NUCLEOTIDE SEQUENCE</scope>
    <source>
        <strain evidence="3">GVMAG-S-1016704-142</strain>
    </source>
</reference>
<evidence type="ECO:0000256" key="1">
    <source>
        <dbReference type="SAM" id="MobiDB-lite"/>
    </source>
</evidence>
<dbReference type="EMBL" id="MN740566">
    <property type="protein sequence ID" value="QHU34025.1"/>
    <property type="molecule type" value="Genomic_DNA"/>
</dbReference>
<feature type="transmembrane region" description="Helical" evidence="2">
    <location>
        <begin position="26"/>
        <end position="47"/>
    </location>
</feature>
<feature type="transmembrane region" description="Helical" evidence="2">
    <location>
        <begin position="116"/>
        <end position="139"/>
    </location>
</feature>
<keyword evidence="2" id="KW-0812">Transmembrane</keyword>
<evidence type="ECO:0000256" key="2">
    <source>
        <dbReference type="SAM" id="Phobius"/>
    </source>
</evidence>